<gene>
    <name evidence="3" type="primary">AVEN_106467_1</name>
    <name evidence="3" type="ORF">TNCT_559881</name>
</gene>
<keyword evidence="4" id="KW-1185">Reference proteome</keyword>
<keyword evidence="2" id="KW-0732">Signal</keyword>
<dbReference type="EMBL" id="BMAO01024643">
    <property type="protein sequence ID" value="GFQ96668.1"/>
    <property type="molecule type" value="Genomic_DNA"/>
</dbReference>
<proteinExistence type="predicted"/>
<evidence type="ECO:0000313" key="3">
    <source>
        <dbReference type="EMBL" id="GFQ96668.1"/>
    </source>
</evidence>
<keyword evidence="1" id="KW-0472">Membrane</keyword>
<feature type="chain" id="PRO_5036483008" description="Gustatory receptor" evidence="2">
    <location>
        <begin position="16"/>
        <end position="249"/>
    </location>
</feature>
<name>A0A8X6G6H2_TRICU</name>
<dbReference type="AlphaFoldDB" id="A0A8X6G6H2"/>
<reference evidence="3" key="1">
    <citation type="submission" date="2020-07" db="EMBL/GenBank/DDBJ databases">
        <title>Multicomponent nature underlies the extraordinary mechanical properties of spider dragline silk.</title>
        <authorList>
            <person name="Kono N."/>
            <person name="Nakamura H."/>
            <person name="Mori M."/>
            <person name="Yoshida Y."/>
            <person name="Ohtoshi R."/>
            <person name="Malay A.D."/>
            <person name="Moran D.A.P."/>
            <person name="Tomita M."/>
            <person name="Numata K."/>
            <person name="Arakawa K."/>
        </authorList>
    </citation>
    <scope>NUCLEOTIDE SEQUENCE</scope>
</reference>
<accession>A0A8X6G6H2</accession>
<evidence type="ECO:0000256" key="1">
    <source>
        <dbReference type="SAM" id="Phobius"/>
    </source>
</evidence>
<evidence type="ECO:0000313" key="4">
    <source>
        <dbReference type="Proteomes" id="UP000887116"/>
    </source>
</evidence>
<dbReference type="OrthoDB" id="6421446at2759"/>
<feature type="transmembrane region" description="Helical" evidence="1">
    <location>
        <begin position="218"/>
        <end position="241"/>
    </location>
</feature>
<protein>
    <recommendedName>
        <fullName evidence="5">Gustatory receptor</fullName>
    </recommendedName>
</protein>
<dbReference type="Proteomes" id="UP000887116">
    <property type="component" value="Unassembled WGS sequence"/>
</dbReference>
<sequence length="249" mass="28384">MISLISAIFCSITAATDLPVKQYYSFHLVLEETFAAILIRFVTIQLIFFYQFVFTCLVAVMCGTLYYSLSELFHLFKKDLQAAVVDSKNMTVKLLYYAKLFKLANELEKTLSTTCCLFLCSQMISMYVSLATYVLLDAEHITPTIVWESVPQISLIPASVIGITFCASKITSQIKKCDICFQSLHDRLISQPKIDWKTLQLVKAMMKKHLPFMSACHIIKFTPTFIISVFGSLFTYGLLILNLKHTERK</sequence>
<evidence type="ECO:0000256" key="2">
    <source>
        <dbReference type="SAM" id="SignalP"/>
    </source>
</evidence>
<keyword evidence="1" id="KW-0812">Transmembrane</keyword>
<feature type="signal peptide" evidence="2">
    <location>
        <begin position="1"/>
        <end position="15"/>
    </location>
</feature>
<organism evidence="3 4">
    <name type="scientific">Trichonephila clavata</name>
    <name type="common">Joro spider</name>
    <name type="synonym">Nephila clavata</name>
    <dbReference type="NCBI Taxonomy" id="2740835"/>
    <lineage>
        <taxon>Eukaryota</taxon>
        <taxon>Metazoa</taxon>
        <taxon>Ecdysozoa</taxon>
        <taxon>Arthropoda</taxon>
        <taxon>Chelicerata</taxon>
        <taxon>Arachnida</taxon>
        <taxon>Araneae</taxon>
        <taxon>Araneomorphae</taxon>
        <taxon>Entelegynae</taxon>
        <taxon>Araneoidea</taxon>
        <taxon>Nephilidae</taxon>
        <taxon>Trichonephila</taxon>
    </lineage>
</organism>
<comment type="caution">
    <text evidence="3">The sequence shown here is derived from an EMBL/GenBank/DDBJ whole genome shotgun (WGS) entry which is preliminary data.</text>
</comment>
<feature type="transmembrane region" description="Helical" evidence="1">
    <location>
        <begin position="39"/>
        <end position="69"/>
    </location>
</feature>
<evidence type="ECO:0008006" key="5">
    <source>
        <dbReference type="Google" id="ProtNLM"/>
    </source>
</evidence>
<keyword evidence="1" id="KW-1133">Transmembrane helix</keyword>